<evidence type="ECO:0000313" key="4">
    <source>
        <dbReference type="Proteomes" id="UP000256601"/>
    </source>
</evidence>
<organism evidence="1 3">
    <name type="scientific">Yarrowia lipolytica</name>
    <name type="common">Candida lipolytica</name>
    <dbReference type="NCBI Taxonomy" id="4952"/>
    <lineage>
        <taxon>Eukaryota</taxon>
        <taxon>Fungi</taxon>
        <taxon>Dikarya</taxon>
        <taxon>Ascomycota</taxon>
        <taxon>Saccharomycotina</taxon>
        <taxon>Dipodascomycetes</taxon>
        <taxon>Dipodascales</taxon>
        <taxon>Dipodascales incertae sedis</taxon>
        <taxon>Yarrowia</taxon>
    </lineage>
</organism>
<dbReference type="VEuPathDB" id="FungiDB:YALI0_E06633g"/>
<dbReference type="PANTHER" id="PTHR22806">
    <property type="entry name" value="NUCLEOPORIN NUP37 P37 -RELATED"/>
    <property type="match status" value="1"/>
</dbReference>
<dbReference type="InterPro" id="IPR015943">
    <property type="entry name" value="WD40/YVTN_repeat-like_dom_sf"/>
</dbReference>
<dbReference type="Gene3D" id="2.130.10.10">
    <property type="entry name" value="YVTN repeat-like/Quinoprotein amine dehydrogenase"/>
    <property type="match status" value="1"/>
</dbReference>
<dbReference type="OMA" id="CELIATC"/>
<dbReference type="Proteomes" id="UP000182444">
    <property type="component" value="Chromosome 1E"/>
</dbReference>
<evidence type="ECO:0000313" key="2">
    <source>
        <dbReference type="EMBL" id="RDW27808.1"/>
    </source>
</evidence>
<dbReference type="eggNOG" id="ENOG502SVNS">
    <property type="taxonomic scope" value="Eukaryota"/>
</dbReference>
<dbReference type="VEuPathDB" id="FungiDB:YALI1_E07984g"/>
<reference evidence="1 3" key="1">
    <citation type="journal article" date="2016" name="PLoS ONE">
        <title>Sequence Assembly of Yarrowia lipolytica Strain W29/CLIB89 Shows Transposable Element Diversity.</title>
        <authorList>
            <person name="Magnan C."/>
            <person name="Yu J."/>
            <person name="Chang I."/>
            <person name="Jahn E."/>
            <person name="Kanomata Y."/>
            <person name="Wu J."/>
            <person name="Zeller M."/>
            <person name="Oakes M."/>
            <person name="Baldi P."/>
            <person name="Sandmeyer S."/>
        </authorList>
    </citation>
    <scope>NUCLEOTIDE SEQUENCE [LARGE SCALE GENOMIC DNA]</scope>
    <source>
        <strain evidence="1">CLIB89</strain>
        <strain evidence="3">CLIB89(W29)</strain>
    </source>
</reference>
<dbReference type="GO" id="GO:0031080">
    <property type="term" value="C:nuclear pore outer ring"/>
    <property type="evidence" value="ECO:0007669"/>
    <property type="project" value="InterPro"/>
</dbReference>
<reference evidence="2 4" key="2">
    <citation type="submission" date="2018-07" db="EMBL/GenBank/DDBJ databases">
        <title>Draft Genome Assemblies for Five Robust Yarrowia lipolytica Strains Exhibiting High Lipid Production and Pentose Sugar Utilization and Sugar Alcohol Secretion from Undetoxified Lignocellulosic Biomass Hydrolysates.</title>
        <authorList>
            <consortium name="DOE Joint Genome Institute"/>
            <person name="Walker C."/>
            <person name="Ryu S."/>
            <person name="Na H."/>
            <person name="Zane M."/>
            <person name="LaButti K."/>
            <person name="Lipzen A."/>
            <person name="Haridas S."/>
            <person name="Barry K."/>
            <person name="Grigoriev I.V."/>
            <person name="Quarterman J."/>
            <person name="Slininger P."/>
            <person name="Dien B."/>
            <person name="Trinh C.T."/>
        </authorList>
    </citation>
    <scope>NUCLEOTIDE SEQUENCE [LARGE SCALE GENOMIC DNA]</scope>
    <source>
        <strain evidence="2 4">YB392</strain>
    </source>
</reference>
<dbReference type="InterPro" id="IPR037626">
    <property type="entry name" value="NUP37"/>
</dbReference>
<dbReference type="EMBL" id="KZ857328">
    <property type="protein sequence ID" value="RDW27808.1"/>
    <property type="molecule type" value="Genomic_DNA"/>
</dbReference>
<dbReference type="EMBL" id="CP017557">
    <property type="protein sequence ID" value="AOW05048.1"/>
    <property type="molecule type" value="Genomic_DNA"/>
</dbReference>
<dbReference type="Proteomes" id="UP000256601">
    <property type="component" value="Unassembled WGS sequence"/>
</dbReference>
<accession>A0A1D8NHE0</accession>
<protein>
    <submittedName>
        <fullName evidence="1">Uncharacterized protein</fullName>
    </submittedName>
</protein>
<proteinExistence type="predicted"/>
<sequence>MSELLNNTPKKMNESIISGVSSDPSRLEFSLQSPALCLAWNEDSLVYGYNQGVTVLTRKPVVLGNAFASEWSFLSVEYHMGLACELIATCGAFVAVGHDDNTISLINTAEEDAIERTDVKRGHYDFVNGIDVNLDGMVASVGDDRQLLIYSDKLEVVHKIKLDGAGRAVKFQEDGGPHLVVLEGSNRLNVYDWEKGQFLYTVFSNDVVGGSKKIGCCGPPAAVKAVALNVGQNHADQLTVLGSGWWRKYSSANLQGGGGHTVPNKQGELYGSRQLSGAVFCVSNDTAVVVSDKKTLFYSLGTEKSIEVACDFVSGVEAAAVRAKGDLVAVAGGRALVLLNSAENESNIVRR</sequence>
<dbReference type="InterPro" id="IPR036322">
    <property type="entry name" value="WD40_repeat_dom_sf"/>
</dbReference>
<name>A0A1D8NHE0_YARLL</name>
<dbReference type="PANTHER" id="PTHR22806:SF0">
    <property type="entry name" value="NUCLEOPORIN NUP37"/>
    <property type="match status" value="1"/>
</dbReference>
<dbReference type="AlphaFoldDB" id="A0A1D8NHE0"/>
<evidence type="ECO:0000313" key="3">
    <source>
        <dbReference type="Proteomes" id="UP000182444"/>
    </source>
</evidence>
<dbReference type="KEGG" id="yli:2912403"/>
<gene>
    <name evidence="2" type="ORF">B0I71DRAFT_128532</name>
    <name evidence="1" type="ORF">YALI1_E07984g</name>
</gene>
<dbReference type="GeneID" id="2912403"/>
<evidence type="ECO:0000313" key="1">
    <source>
        <dbReference type="EMBL" id="AOW05048.1"/>
    </source>
</evidence>
<dbReference type="SUPFAM" id="SSF50978">
    <property type="entry name" value="WD40 repeat-like"/>
    <property type="match status" value="1"/>
</dbReference>